<dbReference type="Proteomes" id="UP000783213">
    <property type="component" value="Unassembled WGS sequence"/>
</dbReference>
<dbReference type="GeneID" id="62239024"/>
<evidence type="ECO:0000313" key="1">
    <source>
        <dbReference type="EMBL" id="KAF7909174.1"/>
    </source>
</evidence>
<dbReference type="EMBL" id="RCSX01000062">
    <property type="protein sequence ID" value="KAF7909174.1"/>
    <property type="molecule type" value="Genomic_DNA"/>
</dbReference>
<accession>A0ABQ7I3R0</accession>
<comment type="caution">
    <text evidence="1">The sequence shown here is derived from an EMBL/GenBank/DDBJ whole genome shotgun (WGS) entry which is preliminary data.</text>
</comment>
<dbReference type="RefSeq" id="XP_038803719.1">
    <property type="nucleotide sequence ID" value="XM_038959878.1"/>
</dbReference>
<sequence>MTKKTIKKSILKKAAMRKALMRKTAMKKKTMKKMSTKKTAKENATIDNTIMAMDNMEIDTPTSSWLTASQTQAFKALERSTEDDSFFAFEFLPLEVQVMILKYALPQKRLIRMGFRTVFNNFNMILNFQMLPDMHLTPLLNTSWLFNNEVNKEFKKVELRKYSRGVKSKLYKALHDENYSPPDYFWDRCRRNIFHERGSGYRSLSHVYIRPETDTLIIDYRQLFILYFVGGSIDLSNVKHIALANVRPFQWDWPYHRLQEDDVDRLIHGLISVECPNLEKLTYIISNDDPMTEMHLDTEEVIFDVNDELYYQDFEFEDGTLHNERPHSLMQAKAEVDDCFQGFLGQLGSGFRLKDDFMNFWKVHVPGVGMIARFDADADWRLRKKRCPEPRYYFVGFDTYLPAHADGTILGPYKGLAQIFEGAPW</sequence>
<protein>
    <recommendedName>
        <fullName evidence="3">F-box domain-containing protein</fullName>
    </recommendedName>
</protein>
<name>A0ABQ7I3R0_9HELO</name>
<keyword evidence="2" id="KW-1185">Reference proteome</keyword>
<reference evidence="1 2" key="1">
    <citation type="journal article" date="2020" name="Genome Biol. Evol.">
        <title>Comparative genomics of Sclerotiniaceae.</title>
        <authorList>
            <person name="Valero Jimenez C.A."/>
            <person name="Steentjes M."/>
            <person name="Scholten O.E."/>
            <person name="Van Kan J.A.L."/>
        </authorList>
    </citation>
    <scope>NUCLEOTIDE SEQUENCE [LARGE SCALE GENOMIC DNA]</scope>
    <source>
        <strain evidence="1 2">B1</strain>
    </source>
</reference>
<proteinExistence type="predicted"/>
<gene>
    <name evidence="1" type="ORF">EAE98_012253</name>
</gene>
<organism evidence="1 2">
    <name type="scientific">Botrytis deweyae</name>
    <dbReference type="NCBI Taxonomy" id="2478750"/>
    <lineage>
        <taxon>Eukaryota</taxon>
        <taxon>Fungi</taxon>
        <taxon>Dikarya</taxon>
        <taxon>Ascomycota</taxon>
        <taxon>Pezizomycotina</taxon>
        <taxon>Leotiomycetes</taxon>
        <taxon>Helotiales</taxon>
        <taxon>Sclerotiniaceae</taxon>
        <taxon>Botrytis</taxon>
    </lineage>
</organism>
<evidence type="ECO:0000313" key="2">
    <source>
        <dbReference type="Proteomes" id="UP000783213"/>
    </source>
</evidence>
<evidence type="ECO:0008006" key="3">
    <source>
        <dbReference type="Google" id="ProtNLM"/>
    </source>
</evidence>